<dbReference type="PANTHER" id="PTHR11741">
    <property type="entry name" value="ELONGATION FACTOR TS"/>
    <property type="match status" value="1"/>
</dbReference>
<dbReference type="SUPFAM" id="SSF46934">
    <property type="entry name" value="UBA-like"/>
    <property type="match status" value="1"/>
</dbReference>
<evidence type="ECO:0000256" key="2">
    <source>
        <dbReference type="ARBA" id="ARBA00022768"/>
    </source>
</evidence>
<geneLocation type="plastid" evidence="7"/>
<dbReference type="CDD" id="cd14275">
    <property type="entry name" value="UBA_EF-Ts"/>
    <property type="match status" value="1"/>
</dbReference>
<gene>
    <name evidence="7" type="primary">tsf</name>
</gene>
<dbReference type="FunFam" id="1.10.8.10:FF:000001">
    <property type="entry name" value="Elongation factor Ts"/>
    <property type="match status" value="1"/>
</dbReference>
<dbReference type="InterPro" id="IPR014039">
    <property type="entry name" value="Transl_elong_EFTs/EF1B_dimer"/>
</dbReference>
<dbReference type="Pfam" id="PF00889">
    <property type="entry name" value="EF_TS"/>
    <property type="match status" value="1"/>
</dbReference>
<evidence type="ECO:0000256" key="5">
    <source>
        <dbReference type="HAMAP-Rule" id="MF_03135"/>
    </source>
</evidence>
<evidence type="ECO:0000256" key="3">
    <source>
        <dbReference type="ARBA" id="ARBA00022917"/>
    </source>
</evidence>
<comment type="subcellular location">
    <subcellularLocation>
        <location evidence="4">Cytoplasm</location>
    </subcellularLocation>
    <subcellularLocation>
        <location evidence="5">Mitochondrion</location>
    </subcellularLocation>
</comment>
<dbReference type="GO" id="GO:0003746">
    <property type="term" value="F:translation elongation factor activity"/>
    <property type="evidence" value="ECO:0007669"/>
    <property type="project" value="UniProtKB-UniRule"/>
</dbReference>
<dbReference type="GO" id="GO:0005739">
    <property type="term" value="C:mitochondrion"/>
    <property type="evidence" value="ECO:0007669"/>
    <property type="project" value="UniProtKB-SubCell"/>
</dbReference>
<dbReference type="InterPro" id="IPR009060">
    <property type="entry name" value="UBA-like_sf"/>
</dbReference>
<keyword evidence="2 4" id="KW-0251">Elongation factor</keyword>
<keyword evidence="7" id="KW-0934">Plastid</keyword>
<dbReference type="SUPFAM" id="SSF54713">
    <property type="entry name" value="Elongation factor Ts (EF-Ts), dimerisation domain"/>
    <property type="match status" value="1"/>
</dbReference>
<dbReference type="InterPro" id="IPR036402">
    <property type="entry name" value="EF-Ts_dimer_sf"/>
</dbReference>
<dbReference type="HAMAP" id="MF_00050">
    <property type="entry name" value="EF_Ts"/>
    <property type="match status" value="1"/>
</dbReference>
<accession>A0A3S8UW07</accession>
<proteinExistence type="inferred from homology"/>
<keyword evidence="5" id="KW-0496">Mitochondrion</keyword>
<keyword evidence="3 4" id="KW-0648">Protein biosynthesis</keyword>
<name>A0A3S8UW07_9FLOR</name>
<evidence type="ECO:0000256" key="1">
    <source>
        <dbReference type="ARBA" id="ARBA00005532"/>
    </source>
</evidence>
<dbReference type="PROSITE" id="PS01127">
    <property type="entry name" value="EF_TS_2"/>
    <property type="match status" value="1"/>
</dbReference>
<keyword evidence="4" id="KW-0963">Cytoplasm</keyword>
<comment type="function">
    <text evidence="4">Associates with the EF-Tu.GDP complex and induces the exchange of GDP to GTP. It remains bound to the aminoacyl-tRNA.EF-Tu.GTP complex up to the GTP hydrolysis stage on the ribosome.</text>
</comment>
<dbReference type="Gene3D" id="3.30.479.20">
    <property type="entry name" value="Elongation factor Ts, dimerisation domain"/>
    <property type="match status" value="1"/>
</dbReference>
<dbReference type="AlphaFoldDB" id="A0A3S8UW07"/>
<dbReference type="PANTHER" id="PTHR11741:SF0">
    <property type="entry name" value="ELONGATION FACTOR TS, MITOCHONDRIAL"/>
    <property type="match status" value="1"/>
</dbReference>
<comment type="similarity">
    <text evidence="1 4">Belongs to the EF-Ts family.</text>
</comment>
<sequence length="187" mass="21853">MHVKKEIIDNIKKLRNQTGASIKACKASLQASENNFDIAITILQKKGLIFANKKLNRPVIEGLIQSYIHTNFRIGIIVELNCETDFVAKQLKFHQLAKDIAMQIAVYKSVEYISEDKSFNSEQNHLFNEWFNIQYKTIENSNELFLMNQIFIKNQEITIEELVKQHIVFFGENIKIKRFVRFILGED</sequence>
<dbReference type="InterPro" id="IPR001816">
    <property type="entry name" value="Transl_elong_EFTs/EF1B"/>
</dbReference>
<evidence type="ECO:0000259" key="6">
    <source>
        <dbReference type="Pfam" id="PF00889"/>
    </source>
</evidence>
<protein>
    <recommendedName>
        <fullName evidence="5">Elongation factor Ts, mitochondrial</fullName>
        <shortName evidence="5">EF-Ts</shortName>
        <shortName evidence="5">EF-TsMt</shortName>
    </recommendedName>
</protein>
<evidence type="ECO:0000256" key="4">
    <source>
        <dbReference type="HAMAP-Rule" id="MF_00050"/>
    </source>
</evidence>
<reference evidence="7" key="1">
    <citation type="journal article" date="2018" name="J. Phycol.">
        <title>Molecular phylogenetics supports a clade of red algal parasites retaining native plastids: taxonomy and terminology revised.</title>
        <authorList>
            <person name="Salomaki E.D."/>
            <person name="Lane C.E."/>
        </authorList>
    </citation>
    <scope>NUCLEOTIDE SEQUENCE</scope>
</reference>
<dbReference type="EMBL" id="MK039118">
    <property type="protein sequence ID" value="AZL88030.1"/>
    <property type="molecule type" value="Genomic_DNA"/>
</dbReference>
<dbReference type="InterPro" id="IPR018101">
    <property type="entry name" value="Transl_elong_Ts_CS"/>
</dbReference>
<evidence type="ECO:0000313" key="7">
    <source>
        <dbReference type="EMBL" id="AZL88030.1"/>
    </source>
</evidence>
<organism evidence="7">
    <name type="scientific">Harveyella mirabilis</name>
    <dbReference type="NCBI Taxonomy" id="282355"/>
    <lineage>
        <taxon>Eukaryota</taxon>
        <taxon>Rhodophyta</taxon>
        <taxon>Florideophyceae</taxon>
        <taxon>Rhodymeniophycidae</taxon>
        <taxon>Gigartinales</taxon>
        <taxon>Choreocolacaceae</taxon>
        <taxon>Harveyella</taxon>
    </lineage>
</organism>
<dbReference type="Gene3D" id="1.10.8.10">
    <property type="entry name" value="DNA helicase RuvA subunit, C-terminal domain"/>
    <property type="match status" value="1"/>
</dbReference>
<feature type="domain" description="Translation elongation factor EFTs/EF1B dimerisation" evidence="6">
    <location>
        <begin position="75"/>
        <end position="127"/>
    </location>
</feature>